<protein>
    <recommendedName>
        <fullName evidence="2">DUF5667 domain-containing protein</fullName>
    </recommendedName>
</protein>
<accession>A0A1F6M4F3</accession>
<gene>
    <name evidence="3" type="ORF">A3B90_00410</name>
</gene>
<sequence>MSKKVIEQLKLLKKTHEGINPNPEWALRSREQLMRQIQNSMGSHPEHASFASSFETFLKLFISQKAYYSLRTALVFVLAIGITVGGWIGGVSATHSCLPGNFCYNVKLAAEKTQVAVASITGSTDTKVALHLEFASRRLEEIRQVKNSHQVDAVNELKKSLNSVNDTLQKVKGQDAETATRVAKDISKKTSDIVQTLSDVTAADINVPIGTVKAIADATQVANDTGIQALEIALAGQPTGGTPSDDIKALVQQKIDTILDGSKESQETVHEVKNSVDASFASSTLSLSSSSAAVVLVPTTSSLDQIVSSSVEVATSTPDSLNQVVQKVDASVVQAQTVANEAKVLLDGNKVDEAFAKVKTLNTLVSENNNNVVQAQEAAGMQIVPPSVTTTTQDLTLSSTTTQ</sequence>
<proteinExistence type="predicted"/>
<evidence type="ECO:0000259" key="2">
    <source>
        <dbReference type="Pfam" id="PF18915"/>
    </source>
</evidence>
<feature type="domain" description="DUF5667" evidence="2">
    <location>
        <begin position="97"/>
        <end position="190"/>
    </location>
</feature>
<dbReference type="AlphaFoldDB" id="A0A1F6M4F3"/>
<dbReference type="EMBL" id="MFPX01000018">
    <property type="protein sequence ID" value="OGH66458.1"/>
    <property type="molecule type" value="Genomic_DNA"/>
</dbReference>
<feature type="transmembrane region" description="Helical" evidence="1">
    <location>
        <begin position="68"/>
        <end position="89"/>
    </location>
</feature>
<reference evidence="3 4" key="1">
    <citation type="journal article" date="2016" name="Nat. Commun.">
        <title>Thousands of microbial genomes shed light on interconnected biogeochemical processes in an aquifer system.</title>
        <authorList>
            <person name="Anantharaman K."/>
            <person name="Brown C.T."/>
            <person name="Hug L.A."/>
            <person name="Sharon I."/>
            <person name="Castelle C.J."/>
            <person name="Probst A.J."/>
            <person name="Thomas B.C."/>
            <person name="Singh A."/>
            <person name="Wilkins M.J."/>
            <person name="Karaoz U."/>
            <person name="Brodie E.L."/>
            <person name="Williams K.H."/>
            <person name="Hubbard S.S."/>
            <person name="Banfield J.F."/>
        </authorList>
    </citation>
    <scope>NUCLEOTIDE SEQUENCE [LARGE SCALE GENOMIC DNA]</scope>
</reference>
<keyword evidence="1" id="KW-0472">Membrane</keyword>
<evidence type="ECO:0000313" key="4">
    <source>
        <dbReference type="Proteomes" id="UP000178742"/>
    </source>
</evidence>
<dbReference type="Proteomes" id="UP000178742">
    <property type="component" value="Unassembled WGS sequence"/>
</dbReference>
<keyword evidence="1" id="KW-1133">Transmembrane helix</keyword>
<dbReference type="InterPro" id="IPR043725">
    <property type="entry name" value="DUF5667"/>
</dbReference>
<name>A0A1F6M4F3_9BACT</name>
<comment type="caution">
    <text evidence="3">The sequence shown here is derived from an EMBL/GenBank/DDBJ whole genome shotgun (WGS) entry which is preliminary data.</text>
</comment>
<keyword evidence="1" id="KW-0812">Transmembrane</keyword>
<evidence type="ECO:0000313" key="3">
    <source>
        <dbReference type="EMBL" id="OGH66458.1"/>
    </source>
</evidence>
<dbReference type="STRING" id="1798676.A3B90_00410"/>
<organism evidence="3 4">
    <name type="scientific">Candidatus Magasanikbacteria bacterium RIFCSPHIGHO2_02_FULL_41_13</name>
    <dbReference type="NCBI Taxonomy" id="1798676"/>
    <lineage>
        <taxon>Bacteria</taxon>
        <taxon>Candidatus Magasanikiibacteriota</taxon>
    </lineage>
</organism>
<dbReference type="Pfam" id="PF18915">
    <property type="entry name" value="DUF5667"/>
    <property type="match status" value="1"/>
</dbReference>
<evidence type="ECO:0000256" key="1">
    <source>
        <dbReference type="SAM" id="Phobius"/>
    </source>
</evidence>